<evidence type="ECO:0000259" key="13">
    <source>
        <dbReference type="PROSITE" id="PS50179"/>
    </source>
</evidence>
<keyword evidence="8" id="KW-0862">Zinc</keyword>
<dbReference type="InterPro" id="IPR008942">
    <property type="entry name" value="ENTH_VHS"/>
</dbReference>
<dbReference type="GO" id="GO:0043328">
    <property type="term" value="P:protein transport to vacuole involved in ubiquitin-dependent protein catabolic process via the multivesicular body sorting pathway"/>
    <property type="evidence" value="ECO:0007669"/>
    <property type="project" value="TreeGrafter"/>
</dbReference>
<feature type="domain" description="VHS" evidence="13">
    <location>
        <begin position="21"/>
        <end position="151"/>
    </location>
</feature>
<evidence type="ECO:0000313" key="14">
    <source>
        <dbReference type="EMBL" id="TID14160.1"/>
    </source>
</evidence>
<evidence type="ECO:0000256" key="1">
    <source>
        <dbReference type="ARBA" id="ARBA00004125"/>
    </source>
</evidence>
<dbReference type="Proteomes" id="UP000307173">
    <property type="component" value="Unassembled WGS sequence"/>
</dbReference>
<evidence type="ECO:0000259" key="12">
    <source>
        <dbReference type="PROSITE" id="PS50178"/>
    </source>
</evidence>
<dbReference type="Gene3D" id="1.20.5.1940">
    <property type="match status" value="1"/>
</dbReference>
<comment type="similarity">
    <text evidence="2">Belongs to the VPS27 family.</text>
</comment>
<evidence type="ECO:0000256" key="10">
    <source>
        <dbReference type="PROSITE-ProRule" id="PRU00091"/>
    </source>
</evidence>
<dbReference type="PROSITE" id="PS50330">
    <property type="entry name" value="UIM"/>
    <property type="match status" value="1"/>
</dbReference>
<accession>A0A4T0WVM5</accession>
<dbReference type="InterPro" id="IPR017455">
    <property type="entry name" value="Znf_FYVE-rel"/>
</dbReference>
<dbReference type="Gene3D" id="1.25.40.90">
    <property type="match status" value="1"/>
</dbReference>
<feature type="compositionally biased region" description="Polar residues" evidence="11">
    <location>
        <begin position="545"/>
        <end position="574"/>
    </location>
</feature>
<dbReference type="SUPFAM" id="SSF57903">
    <property type="entry name" value="FYVE/PHD zinc finger"/>
    <property type="match status" value="1"/>
</dbReference>
<dbReference type="InterPro" id="IPR002014">
    <property type="entry name" value="VHS_dom"/>
</dbReference>
<evidence type="ECO:0000256" key="8">
    <source>
        <dbReference type="ARBA" id="ARBA00022833"/>
    </source>
</evidence>
<keyword evidence="9" id="KW-0472">Membrane</keyword>
<dbReference type="InterPro" id="IPR003903">
    <property type="entry name" value="UIM_dom"/>
</dbReference>
<evidence type="ECO:0000256" key="5">
    <source>
        <dbReference type="ARBA" id="ARBA00022737"/>
    </source>
</evidence>
<dbReference type="GO" id="GO:0008270">
    <property type="term" value="F:zinc ion binding"/>
    <property type="evidence" value="ECO:0007669"/>
    <property type="project" value="UniProtKB-KW"/>
</dbReference>
<dbReference type="Pfam" id="PF00790">
    <property type="entry name" value="VHS"/>
    <property type="match status" value="1"/>
</dbReference>
<evidence type="ECO:0000256" key="7">
    <source>
        <dbReference type="ARBA" id="ARBA00022771"/>
    </source>
</evidence>
<dbReference type="AlphaFoldDB" id="A0A4T0WVM5"/>
<keyword evidence="4" id="KW-0479">Metal-binding</keyword>
<name>A0A4T0WVM5_9ASCO</name>
<evidence type="ECO:0000256" key="3">
    <source>
        <dbReference type="ARBA" id="ARBA00017753"/>
    </source>
</evidence>
<dbReference type="Gene3D" id="3.30.40.10">
    <property type="entry name" value="Zinc/RING finger domain, C3HC4 (zinc finger)"/>
    <property type="match status" value="1"/>
</dbReference>
<dbReference type="GO" id="GO:0006623">
    <property type="term" value="P:protein targeting to vacuole"/>
    <property type="evidence" value="ECO:0007669"/>
    <property type="project" value="TreeGrafter"/>
</dbReference>
<dbReference type="EMBL" id="SELW01000665">
    <property type="protein sequence ID" value="TID14160.1"/>
    <property type="molecule type" value="Genomic_DNA"/>
</dbReference>
<dbReference type="InterPro" id="IPR011011">
    <property type="entry name" value="Znf_FYVE_PHD"/>
</dbReference>
<dbReference type="SMART" id="SM00726">
    <property type="entry name" value="UIM"/>
    <property type="match status" value="3"/>
</dbReference>
<evidence type="ECO:0000256" key="11">
    <source>
        <dbReference type="SAM" id="MobiDB-lite"/>
    </source>
</evidence>
<feature type="compositionally biased region" description="Basic and acidic residues" evidence="11">
    <location>
        <begin position="595"/>
        <end position="608"/>
    </location>
</feature>
<dbReference type="PANTHER" id="PTHR47794:SF1">
    <property type="entry name" value="VACUOLAR PROTEIN SORTING-ASSOCIATED PROTEIN 27"/>
    <property type="match status" value="1"/>
</dbReference>
<keyword evidence="6" id="KW-0967">Endosome</keyword>
<keyword evidence="7 10" id="KW-0863">Zinc-finger</keyword>
<feature type="region of interest" description="Disordered" evidence="11">
    <location>
        <begin position="542"/>
        <end position="608"/>
    </location>
</feature>
<dbReference type="GO" id="GO:0010008">
    <property type="term" value="C:endosome membrane"/>
    <property type="evidence" value="ECO:0007669"/>
    <property type="project" value="UniProtKB-SubCell"/>
</dbReference>
<dbReference type="Pfam" id="PF02809">
    <property type="entry name" value="UIM"/>
    <property type="match status" value="2"/>
</dbReference>
<dbReference type="Pfam" id="PF01363">
    <property type="entry name" value="FYVE"/>
    <property type="match status" value="1"/>
</dbReference>
<dbReference type="SMART" id="SM00064">
    <property type="entry name" value="FYVE"/>
    <property type="match status" value="1"/>
</dbReference>
<evidence type="ECO:0000256" key="4">
    <source>
        <dbReference type="ARBA" id="ARBA00022723"/>
    </source>
</evidence>
<comment type="subcellular location">
    <subcellularLocation>
        <location evidence="1">Endosome membrane</location>
        <topology evidence="1">Peripheral membrane protein</topology>
        <orientation evidence="1">Cytoplasmic side</orientation>
    </subcellularLocation>
</comment>
<dbReference type="OrthoDB" id="957735at2759"/>
<dbReference type="InterPro" id="IPR013083">
    <property type="entry name" value="Znf_RING/FYVE/PHD"/>
</dbReference>
<sequence length="615" mass="69467">MSWFGSSKYVLFEENIEKATSESIPNGDIDFAAALELSDQIRSKQVPPKEAMRILKKRLMNAENLNMQKSAFKLIDFCIKNGGSHFIAEIATKEFMDPLVVMLRNHSINESLKNYILENIQTWSIMVSTNKQFDYINKTYTKLQEEGFEFPAISDVVDPNLIESKVAPEWQDSDACMMCSKMFTFINRKHHCRSCGGVFCGAHSDKTIELPELGINIPVRVCDNCYTDQKSKKKKSKHTRKASTNKKEIDIGEDDDDEIKKAIELSLKESSGTASNSLLYDTLQPTQFDEEDEAMKAAIQASLQDLGRSNKNTIEDVKEPPVDESTGLYANLLPTETSFTYSNGTTDPIHNQYLTNQSTDYPNRSHETQSNSANAITPQDELSILQFVGLVDRVRKNPSSRNQVLPDLLRLQTEMILLNPKINRLLKNEQIKLEKLQVVYSKLFTINKLYDEIIKTKLMQDQEQAQLDLQRQHTLFSAHNSNSPFETYQPPQLAYHQAPHAFQTHNASSLSSDFPKPLAYAQIPTQYSQNVLESAVNHTVEEPVLSSSNSNRLTKPTQPEAESTSISNNLSGLDSLQYAPVPEHNETPLSSRGNSKNEQETLTAKEPEIINLIDL</sequence>
<dbReference type="PROSITE" id="PS50179">
    <property type="entry name" value="VHS"/>
    <property type="match status" value="1"/>
</dbReference>
<dbReference type="InterPro" id="IPR000306">
    <property type="entry name" value="Znf_FYVE"/>
</dbReference>
<keyword evidence="5" id="KW-0677">Repeat</keyword>
<evidence type="ECO:0000256" key="6">
    <source>
        <dbReference type="ARBA" id="ARBA00022753"/>
    </source>
</evidence>
<dbReference type="CDD" id="cd16979">
    <property type="entry name" value="VHS_Vps27"/>
    <property type="match status" value="1"/>
</dbReference>
<dbReference type="GO" id="GO:0032266">
    <property type="term" value="F:phosphatidylinositol-3-phosphate binding"/>
    <property type="evidence" value="ECO:0007669"/>
    <property type="project" value="UniProtKB-ARBA"/>
</dbReference>
<protein>
    <recommendedName>
        <fullName evidence="3">Vacuolar protein sorting-associated protein 27</fullName>
    </recommendedName>
</protein>
<gene>
    <name evidence="14" type="ORF">CANINC_004806</name>
</gene>
<reference evidence="14 15" key="1">
    <citation type="journal article" date="2019" name="Front. Genet.">
        <title>Whole-Genome Sequencing of the Opportunistic Yeast Pathogen Candida inconspicua Uncovers Its Hybrid Origin.</title>
        <authorList>
            <person name="Mixao V."/>
            <person name="Hansen A.P."/>
            <person name="Saus E."/>
            <person name="Boekhout T."/>
            <person name="Lass-Florl C."/>
            <person name="Gabaldon T."/>
        </authorList>
    </citation>
    <scope>NUCLEOTIDE SEQUENCE [LARGE SCALE GENOMIC DNA]</scope>
    <source>
        <strain evidence="14 15">CBS 180</strain>
    </source>
</reference>
<organism evidence="14 15">
    <name type="scientific">Pichia inconspicua</name>
    <dbReference type="NCBI Taxonomy" id="52247"/>
    <lineage>
        <taxon>Eukaryota</taxon>
        <taxon>Fungi</taxon>
        <taxon>Dikarya</taxon>
        <taxon>Ascomycota</taxon>
        <taxon>Saccharomycotina</taxon>
        <taxon>Pichiomycetes</taxon>
        <taxon>Pichiales</taxon>
        <taxon>Pichiaceae</taxon>
        <taxon>Pichia</taxon>
    </lineage>
</organism>
<dbReference type="PROSITE" id="PS50178">
    <property type="entry name" value="ZF_FYVE"/>
    <property type="match status" value="1"/>
</dbReference>
<dbReference type="GO" id="GO:0033565">
    <property type="term" value="C:ESCRT-0 complex"/>
    <property type="evidence" value="ECO:0007669"/>
    <property type="project" value="TreeGrafter"/>
</dbReference>
<dbReference type="GO" id="GO:0043130">
    <property type="term" value="F:ubiquitin binding"/>
    <property type="evidence" value="ECO:0007669"/>
    <property type="project" value="InterPro"/>
</dbReference>
<evidence type="ECO:0000256" key="9">
    <source>
        <dbReference type="ARBA" id="ARBA00023136"/>
    </source>
</evidence>
<dbReference type="SUPFAM" id="SSF48464">
    <property type="entry name" value="ENTH/VHS domain"/>
    <property type="match status" value="1"/>
</dbReference>
<feature type="domain" description="FYVE-type" evidence="12">
    <location>
        <begin position="170"/>
        <end position="230"/>
    </location>
</feature>
<dbReference type="SMART" id="SM00288">
    <property type="entry name" value="VHS"/>
    <property type="match status" value="1"/>
</dbReference>
<comment type="caution">
    <text evidence="14">The sequence shown here is derived from an EMBL/GenBank/DDBJ whole genome shotgun (WGS) entry which is preliminary data.</text>
</comment>
<dbReference type="STRING" id="52247.A0A4T0WVM5"/>
<dbReference type="PANTHER" id="PTHR47794">
    <property type="entry name" value="VACUOLAR PROTEIN SORTING-ASSOCIATED PROTEIN 27"/>
    <property type="match status" value="1"/>
</dbReference>
<evidence type="ECO:0000256" key="2">
    <source>
        <dbReference type="ARBA" id="ARBA00008597"/>
    </source>
</evidence>
<keyword evidence="15" id="KW-1185">Reference proteome</keyword>
<dbReference type="Gene3D" id="6.10.140.100">
    <property type="match status" value="1"/>
</dbReference>
<evidence type="ECO:0000313" key="15">
    <source>
        <dbReference type="Proteomes" id="UP000307173"/>
    </source>
</evidence>
<proteinExistence type="inferred from homology"/>